<keyword evidence="2" id="KW-1185">Reference proteome</keyword>
<name>A0AAE1BHY4_PETCI</name>
<gene>
    <name evidence="1" type="ORF">Pcinc_042293</name>
</gene>
<evidence type="ECO:0000313" key="2">
    <source>
        <dbReference type="Proteomes" id="UP001286313"/>
    </source>
</evidence>
<reference evidence="1" key="1">
    <citation type="submission" date="2023-10" db="EMBL/GenBank/DDBJ databases">
        <title>Genome assemblies of two species of porcelain crab, Petrolisthes cinctipes and Petrolisthes manimaculis (Anomura: Porcellanidae).</title>
        <authorList>
            <person name="Angst P."/>
        </authorList>
    </citation>
    <scope>NUCLEOTIDE SEQUENCE</scope>
    <source>
        <strain evidence="1">PB745_01</strain>
        <tissue evidence="1">Gill</tissue>
    </source>
</reference>
<sequence length="175" mass="19965">MNRRLTNRDEVILHVFGFHRNIRANPMKDCYLKIMTLLSSTSLFGLFRLERYRTVATLTIPWVDHSVGKWVSSTPGIALVTTTFTFVNSHKVTVQGPSTPKGKVNTFLVFNRHKIRQNAQLLKAGHTQVRFVCTEDGGFNMKSGELVVDVTKQQTEEKQQHRGGLIYKIEHNPVN</sequence>
<evidence type="ECO:0000313" key="1">
    <source>
        <dbReference type="EMBL" id="KAK3851026.1"/>
    </source>
</evidence>
<accession>A0AAE1BHY4</accession>
<dbReference type="EMBL" id="JAWQEG010008076">
    <property type="protein sequence ID" value="KAK3851026.1"/>
    <property type="molecule type" value="Genomic_DNA"/>
</dbReference>
<comment type="caution">
    <text evidence="1">The sequence shown here is derived from an EMBL/GenBank/DDBJ whole genome shotgun (WGS) entry which is preliminary data.</text>
</comment>
<dbReference type="Proteomes" id="UP001286313">
    <property type="component" value="Unassembled WGS sequence"/>
</dbReference>
<protein>
    <submittedName>
        <fullName evidence="1">Uncharacterized protein</fullName>
    </submittedName>
</protein>
<dbReference type="AlphaFoldDB" id="A0AAE1BHY4"/>
<organism evidence="1 2">
    <name type="scientific">Petrolisthes cinctipes</name>
    <name type="common">Flat porcelain crab</name>
    <dbReference type="NCBI Taxonomy" id="88211"/>
    <lineage>
        <taxon>Eukaryota</taxon>
        <taxon>Metazoa</taxon>
        <taxon>Ecdysozoa</taxon>
        <taxon>Arthropoda</taxon>
        <taxon>Crustacea</taxon>
        <taxon>Multicrustacea</taxon>
        <taxon>Malacostraca</taxon>
        <taxon>Eumalacostraca</taxon>
        <taxon>Eucarida</taxon>
        <taxon>Decapoda</taxon>
        <taxon>Pleocyemata</taxon>
        <taxon>Anomura</taxon>
        <taxon>Galatheoidea</taxon>
        <taxon>Porcellanidae</taxon>
        <taxon>Petrolisthes</taxon>
    </lineage>
</organism>
<proteinExistence type="predicted"/>